<protein>
    <recommendedName>
        <fullName evidence="3">F-box domain-containing protein</fullName>
    </recommendedName>
</protein>
<organism evidence="1 2">
    <name type="scientific">Aspergillus cristatus</name>
    <name type="common">Chinese Fuzhuan brick tea-fermentation fungus</name>
    <name type="synonym">Eurotium cristatum</name>
    <dbReference type="NCBI Taxonomy" id="573508"/>
    <lineage>
        <taxon>Eukaryota</taxon>
        <taxon>Fungi</taxon>
        <taxon>Dikarya</taxon>
        <taxon>Ascomycota</taxon>
        <taxon>Pezizomycotina</taxon>
        <taxon>Eurotiomycetes</taxon>
        <taxon>Eurotiomycetidae</taxon>
        <taxon>Eurotiales</taxon>
        <taxon>Aspergillaceae</taxon>
        <taxon>Aspergillus</taxon>
        <taxon>Aspergillus subgen. Aspergillus</taxon>
    </lineage>
</organism>
<gene>
    <name evidence="1" type="ORF">SI65_02319</name>
</gene>
<reference evidence="1 2" key="1">
    <citation type="journal article" date="2016" name="BMC Genomics">
        <title>Comparative genomic and transcriptomic analyses of the Fuzhuan brick tea-fermentation fungus Aspergillus cristatus.</title>
        <authorList>
            <person name="Ge Y."/>
            <person name="Wang Y."/>
            <person name="Liu Y."/>
            <person name="Tan Y."/>
            <person name="Ren X."/>
            <person name="Zhang X."/>
            <person name="Hyde K.D."/>
            <person name="Liu Y."/>
            <person name="Liu Z."/>
        </authorList>
    </citation>
    <scope>NUCLEOTIDE SEQUENCE [LARGE SCALE GENOMIC DNA]</scope>
    <source>
        <strain evidence="1 2">GZAAS20.1005</strain>
    </source>
</reference>
<sequence>MHERCWVLMTRVLDVDLIEEHLDLFVRALCHQAKRNEFEPDDSLADDYPELWGQLDKFYHRSKEYLRIHKNGQHPYRGCCEPPDPLNIPELRDLLRHPEKIRRETRNSKTQIIPYTHSRSRTSNIAVPMDVVLMIIDLLPGRRNIKLLLLVFPQWSTLIPQIYWRLRCIHDHFLPEESLPAVDELDWRWFYFNFDQMLSKSLGWLNRRRVMRDMEHIDMLFLTILARSK</sequence>
<evidence type="ECO:0008006" key="3">
    <source>
        <dbReference type="Google" id="ProtNLM"/>
    </source>
</evidence>
<dbReference type="EMBL" id="JXNT01000002">
    <property type="protein sequence ID" value="ODM21475.1"/>
    <property type="molecule type" value="Genomic_DNA"/>
</dbReference>
<evidence type="ECO:0000313" key="1">
    <source>
        <dbReference type="EMBL" id="ODM21475.1"/>
    </source>
</evidence>
<accession>A0A1E3BKI6</accession>
<keyword evidence="2" id="KW-1185">Reference proteome</keyword>
<comment type="caution">
    <text evidence="1">The sequence shown here is derived from an EMBL/GenBank/DDBJ whole genome shotgun (WGS) entry which is preliminary data.</text>
</comment>
<evidence type="ECO:0000313" key="2">
    <source>
        <dbReference type="Proteomes" id="UP000094569"/>
    </source>
</evidence>
<dbReference type="OrthoDB" id="4485631at2759"/>
<dbReference type="STRING" id="573508.A0A1E3BKI6"/>
<name>A0A1E3BKI6_ASPCR</name>
<dbReference type="VEuPathDB" id="FungiDB:SI65_02319"/>
<dbReference type="AlphaFoldDB" id="A0A1E3BKI6"/>
<proteinExistence type="predicted"/>
<dbReference type="Proteomes" id="UP000094569">
    <property type="component" value="Unassembled WGS sequence"/>
</dbReference>